<feature type="domain" description="Reverse transcriptase zinc-binding" evidence="2">
    <location>
        <begin position="579"/>
        <end position="663"/>
    </location>
</feature>
<dbReference type="Gene3D" id="3.60.10.10">
    <property type="entry name" value="Endonuclease/exonuclease/phosphatase"/>
    <property type="match status" value="1"/>
</dbReference>
<name>A0A4U5PSA5_POPAL</name>
<evidence type="ECO:0000259" key="1">
    <source>
        <dbReference type="Pfam" id="PF03372"/>
    </source>
</evidence>
<evidence type="ECO:0000259" key="2">
    <source>
        <dbReference type="Pfam" id="PF13966"/>
    </source>
</evidence>
<proteinExistence type="predicted"/>
<protein>
    <submittedName>
        <fullName evidence="3">Uncharacterized protein</fullName>
    </submittedName>
</protein>
<dbReference type="STRING" id="43335.A0A4U5PSA5"/>
<dbReference type="InterPro" id="IPR018247">
    <property type="entry name" value="EF_Hand_1_Ca_BS"/>
</dbReference>
<dbReference type="PANTHER" id="PTHR33710:SF78">
    <property type="entry name" value="ENDONUCLEASE_EXONUCLEASE_PHOSPHATASE DOMAIN-CONTAINING PROTEIN"/>
    <property type="match status" value="1"/>
</dbReference>
<gene>
    <name evidence="3" type="ORF">D5086_0000193830</name>
</gene>
<dbReference type="SUPFAM" id="SSF56219">
    <property type="entry name" value="DNase I-like"/>
    <property type="match status" value="1"/>
</dbReference>
<dbReference type="PANTHER" id="PTHR33710">
    <property type="entry name" value="BNAC02G09200D PROTEIN"/>
    <property type="match status" value="1"/>
</dbReference>
<dbReference type="EMBL" id="RCHU01000640">
    <property type="protein sequence ID" value="TKR99346.1"/>
    <property type="molecule type" value="Genomic_DNA"/>
</dbReference>
<dbReference type="InterPro" id="IPR026960">
    <property type="entry name" value="RVT-Znf"/>
</dbReference>
<dbReference type="AlphaFoldDB" id="A0A4U5PSA5"/>
<reference evidence="3" key="1">
    <citation type="submission" date="2018-10" db="EMBL/GenBank/DDBJ databases">
        <title>Population genomic analysis revealed the cold adaptation of white poplar.</title>
        <authorList>
            <person name="Liu Y.-J."/>
        </authorList>
    </citation>
    <scope>NUCLEOTIDE SEQUENCE [LARGE SCALE GENOMIC DNA]</scope>
    <source>
        <strain evidence="3">PAL-ZL1</strain>
    </source>
</reference>
<organism evidence="3">
    <name type="scientific">Populus alba</name>
    <name type="common">White poplar</name>
    <dbReference type="NCBI Taxonomy" id="43335"/>
    <lineage>
        <taxon>Eukaryota</taxon>
        <taxon>Viridiplantae</taxon>
        <taxon>Streptophyta</taxon>
        <taxon>Embryophyta</taxon>
        <taxon>Tracheophyta</taxon>
        <taxon>Spermatophyta</taxon>
        <taxon>Magnoliopsida</taxon>
        <taxon>eudicotyledons</taxon>
        <taxon>Gunneridae</taxon>
        <taxon>Pentapetalae</taxon>
        <taxon>rosids</taxon>
        <taxon>fabids</taxon>
        <taxon>Malpighiales</taxon>
        <taxon>Salicaceae</taxon>
        <taxon>Saliceae</taxon>
        <taxon>Populus</taxon>
    </lineage>
</organism>
<dbReference type="PROSITE" id="PS00018">
    <property type="entry name" value="EF_HAND_1"/>
    <property type="match status" value="1"/>
</dbReference>
<dbReference type="InterPro" id="IPR036691">
    <property type="entry name" value="Endo/exonu/phosph_ase_sf"/>
</dbReference>
<sequence>MFIVGSWNIWGLNGLQKQKTVYAWTQKNNLDIFGLLETKISAANLTAVQNSLAPSHWQFHSNITTSSTCRILIGWNSKKLHLTCVQSSPQWLTCDINHLHSTETTRITFVYGFNTPAERIALWHYITQESSSGIPWIVMGDFNAILQAEDRIGGDTRWPRHLDAFNNCIRQAELIHIPYNGLKYSWHNGQHGCNTIQKKLDWIFGNQHLLSKWPAAHATFQPRCISDHSAMILQLCNPNRRRSVPFKFLNIWAARDDFMDVVGSSWQIPVSGNPMYQFTTKLHRLKSVFKTLHHHHTSNITGRVARAREAWFAAQIFLDEHPASVEAQQSERLLANHYMQLCKDEESYFKQKSRIQWLHLGDKNTSFFYKSLLHRQTRNRIHMLQDESGNNIIDEQEIGQLATSYYEQLLSATTSPLPEDITSLYPTPISDTSTCMANLPITNDDIQNALFSIPDSKSPGPDGYNALFFKKSWLIIRVDFMAAVRGWFIAGIGNGSLTSLWYDYWLPHGKRLIDDFSLRTLTATGLPWTARVSDIITNGQWQFPPSSSELQAIWDSIRFMPCPSSQDVCTWKGHPSGEFSIASAWELLRDVRPVTNIHHLLWFKSHIPRHSFILWLACRGRLRTMDRLHSVGILTNSTCILCGTHVESHEHLFFKCNFTGTVWRAINIKAKLYWPCIPWQQLLQWAAMHCQQRNNITSIIARLLLSTSVYILWHERNNRIFCNSYKTAQAIVEEIFQLLRTHITNMEHACRIPDFICTVWGLQV</sequence>
<dbReference type="GO" id="GO:0003824">
    <property type="term" value="F:catalytic activity"/>
    <property type="evidence" value="ECO:0007669"/>
    <property type="project" value="InterPro"/>
</dbReference>
<feature type="domain" description="Endonuclease/exonuclease/phosphatase" evidence="1">
    <location>
        <begin position="5"/>
        <end position="228"/>
    </location>
</feature>
<comment type="caution">
    <text evidence="3">The sequence shown here is derived from an EMBL/GenBank/DDBJ whole genome shotgun (WGS) entry which is preliminary data.</text>
</comment>
<evidence type="ECO:0000313" key="3">
    <source>
        <dbReference type="EMBL" id="TKR99346.1"/>
    </source>
</evidence>
<accession>A0A4U5PSA5</accession>
<dbReference type="InterPro" id="IPR005135">
    <property type="entry name" value="Endo/exonuclease/phosphatase"/>
</dbReference>
<dbReference type="Pfam" id="PF13966">
    <property type="entry name" value="zf-RVT"/>
    <property type="match status" value="1"/>
</dbReference>
<dbReference type="Pfam" id="PF03372">
    <property type="entry name" value="Exo_endo_phos"/>
    <property type="match status" value="1"/>
</dbReference>